<evidence type="ECO:0000256" key="1">
    <source>
        <dbReference type="SAM" id="MobiDB-lite"/>
    </source>
</evidence>
<proteinExistence type="predicted"/>
<feature type="region of interest" description="Disordered" evidence="1">
    <location>
        <begin position="116"/>
        <end position="196"/>
    </location>
</feature>
<evidence type="ECO:0000313" key="2">
    <source>
        <dbReference type="EMBL" id="SNR22957.1"/>
    </source>
</evidence>
<accession>A0A238UMS6</accession>
<keyword evidence="3" id="KW-1185">Reference proteome</keyword>
<reference evidence="3" key="1">
    <citation type="submission" date="2017-06" db="EMBL/GenBank/DDBJ databases">
        <authorList>
            <person name="Varghese N."/>
            <person name="Submissions S."/>
        </authorList>
    </citation>
    <scope>NUCLEOTIDE SEQUENCE [LARGE SCALE GENOMIC DNA]</scope>
    <source>
        <strain evidence="3">DSM 44485</strain>
    </source>
</reference>
<evidence type="ECO:0000313" key="3">
    <source>
        <dbReference type="Proteomes" id="UP000198420"/>
    </source>
</evidence>
<gene>
    <name evidence="2" type="ORF">SAMN06265355_10175</name>
</gene>
<name>A0A238UMS6_9ACTN</name>
<dbReference type="EMBL" id="FZNP01000001">
    <property type="protein sequence ID" value="SNR22957.1"/>
    <property type="molecule type" value="Genomic_DNA"/>
</dbReference>
<feature type="compositionally biased region" description="Low complexity" evidence="1">
    <location>
        <begin position="140"/>
        <end position="161"/>
    </location>
</feature>
<organism evidence="2 3">
    <name type="scientific">Actinomadura mexicana</name>
    <dbReference type="NCBI Taxonomy" id="134959"/>
    <lineage>
        <taxon>Bacteria</taxon>
        <taxon>Bacillati</taxon>
        <taxon>Actinomycetota</taxon>
        <taxon>Actinomycetes</taxon>
        <taxon>Streptosporangiales</taxon>
        <taxon>Thermomonosporaceae</taxon>
        <taxon>Actinomadura</taxon>
    </lineage>
</organism>
<protein>
    <submittedName>
        <fullName evidence="2">Uncharacterized protein</fullName>
    </submittedName>
</protein>
<dbReference type="Proteomes" id="UP000198420">
    <property type="component" value="Unassembled WGS sequence"/>
</dbReference>
<dbReference type="RefSeq" id="WP_089309527.1">
    <property type="nucleotide sequence ID" value="NZ_FZNP01000001.1"/>
</dbReference>
<dbReference type="AlphaFoldDB" id="A0A238UMS6"/>
<sequence>MASVTAREFYLLKDTPVYKAGTSIGIELEGAGRVLSADEALAALAMRHHLAHRLAATEAALIGAAREAGATWEELAPALRVCDRRAAHRHFMRLSEPREGGHPERLAADVTGRAAQHCGRGHGHGLDLRGRRRVGRSGGVDRAATPTSKSSAAHSSSTPDPGQIGFFLGWTGGAPQRASVGDGEGQAAERAMHPAG</sequence>